<comment type="function">
    <text evidence="1 9">May be involved in recombinational repair of damaged DNA.</text>
</comment>
<dbReference type="GO" id="GO:0043590">
    <property type="term" value="C:bacterial nucleoid"/>
    <property type="evidence" value="ECO:0007669"/>
    <property type="project" value="TreeGrafter"/>
</dbReference>
<protein>
    <recommendedName>
        <fullName evidence="3 9">DNA repair protein RecN</fullName>
    </recommendedName>
    <alternativeName>
        <fullName evidence="8 9">Recombination protein N</fullName>
    </alternativeName>
</protein>
<evidence type="ECO:0000256" key="4">
    <source>
        <dbReference type="ARBA" id="ARBA00022741"/>
    </source>
</evidence>
<evidence type="ECO:0000256" key="10">
    <source>
        <dbReference type="SAM" id="Coils"/>
    </source>
</evidence>
<evidence type="ECO:0000256" key="2">
    <source>
        <dbReference type="ARBA" id="ARBA00009441"/>
    </source>
</evidence>
<reference evidence="12" key="1">
    <citation type="submission" date="2021-10" db="EMBL/GenBank/DDBJ databases">
        <title>Novel species in genus Arthrobacter.</title>
        <authorList>
            <person name="Liu Y."/>
        </authorList>
    </citation>
    <scope>NUCLEOTIDE SEQUENCE</scope>
    <source>
        <strain evidence="12">Zg-Y453</strain>
    </source>
</reference>
<evidence type="ECO:0000313" key="12">
    <source>
        <dbReference type="EMBL" id="MCC3299230.1"/>
    </source>
</evidence>
<keyword evidence="10" id="KW-0175">Coiled coil</keyword>
<accession>A0A9X1SD11</accession>
<organism evidence="12 13">
    <name type="scientific">Arthrobacter caoxuetaonis</name>
    <dbReference type="NCBI Taxonomy" id="2886935"/>
    <lineage>
        <taxon>Bacteria</taxon>
        <taxon>Bacillati</taxon>
        <taxon>Actinomycetota</taxon>
        <taxon>Actinomycetes</taxon>
        <taxon>Micrococcales</taxon>
        <taxon>Micrococcaceae</taxon>
        <taxon>Arthrobacter</taxon>
    </lineage>
</organism>
<evidence type="ECO:0000256" key="7">
    <source>
        <dbReference type="ARBA" id="ARBA00023204"/>
    </source>
</evidence>
<keyword evidence="4" id="KW-0547">Nucleotide-binding</keyword>
<dbReference type="Gene3D" id="3.40.50.300">
    <property type="entry name" value="P-loop containing nucleotide triphosphate hydrolases"/>
    <property type="match status" value="2"/>
</dbReference>
<keyword evidence="7 9" id="KW-0234">DNA repair</keyword>
<dbReference type="FunFam" id="3.40.50.300:FF:000356">
    <property type="entry name" value="DNA repair protein RecN"/>
    <property type="match status" value="1"/>
</dbReference>
<dbReference type="GO" id="GO:0006310">
    <property type="term" value="P:DNA recombination"/>
    <property type="evidence" value="ECO:0007669"/>
    <property type="project" value="InterPro"/>
</dbReference>
<dbReference type="GO" id="GO:0006281">
    <property type="term" value="P:DNA repair"/>
    <property type="evidence" value="ECO:0007669"/>
    <property type="project" value="UniProtKB-KW"/>
</dbReference>
<dbReference type="PIRSF" id="PIRSF003128">
    <property type="entry name" value="RecN"/>
    <property type="match status" value="1"/>
</dbReference>
<dbReference type="SUPFAM" id="SSF52540">
    <property type="entry name" value="P-loop containing nucleoside triphosphate hydrolases"/>
    <property type="match status" value="1"/>
</dbReference>
<comment type="similarity">
    <text evidence="2 9">Belongs to the RecN family.</text>
</comment>
<dbReference type="EMBL" id="JAJFZV010000017">
    <property type="protein sequence ID" value="MCC3299230.1"/>
    <property type="molecule type" value="Genomic_DNA"/>
</dbReference>
<evidence type="ECO:0000256" key="1">
    <source>
        <dbReference type="ARBA" id="ARBA00003618"/>
    </source>
</evidence>
<dbReference type="Proteomes" id="UP001139158">
    <property type="component" value="Unassembled WGS sequence"/>
</dbReference>
<keyword evidence="6" id="KW-0067">ATP-binding</keyword>
<feature type="domain" description="RecF/RecN/SMC N-terminal" evidence="11">
    <location>
        <begin position="2"/>
        <end position="518"/>
    </location>
</feature>
<proteinExistence type="inferred from homology"/>
<dbReference type="AlphaFoldDB" id="A0A9X1SD11"/>
<keyword evidence="5 9" id="KW-0227">DNA damage</keyword>
<dbReference type="InterPro" id="IPR027417">
    <property type="entry name" value="P-loop_NTPase"/>
</dbReference>
<dbReference type="NCBIfam" id="TIGR00634">
    <property type="entry name" value="recN"/>
    <property type="match status" value="1"/>
</dbReference>
<evidence type="ECO:0000256" key="5">
    <source>
        <dbReference type="ARBA" id="ARBA00022763"/>
    </source>
</evidence>
<evidence type="ECO:0000256" key="3">
    <source>
        <dbReference type="ARBA" id="ARBA00021315"/>
    </source>
</evidence>
<dbReference type="PANTHER" id="PTHR11059:SF0">
    <property type="entry name" value="DNA REPAIR PROTEIN RECN"/>
    <property type="match status" value="1"/>
</dbReference>
<gene>
    <name evidence="12" type="primary">recN</name>
    <name evidence="12" type="ORF">LJ757_15675</name>
</gene>
<comment type="caution">
    <text evidence="12">The sequence shown here is derived from an EMBL/GenBank/DDBJ whole genome shotgun (WGS) entry which is preliminary data.</text>
</comment>
<keyword evidence="13" id="KW-1185">Reference proteome</keyword>
<dbReference type="RefSeq" id="WP_227897218.1">
    <property type="nucleotide sequence ID" value="NZ_CP099466.1"/>
</dbReference>
<evidence type="ECO:0000256" key="9">
    <source>
        <dbReference type="PIRNR" id="PIRNR003128"/>
    </source>
</evidence>
<evidence type="ECO:0000256" key="8">
    <source>
        <dbReference type="ARBA" id="ARBA00033408"/>
    </source>
</evidence>
<dbReference type="GO" id="GO:0009432">
    <property type="term" value="P:SOS response"/>
    <property type="evidence" value="ECO:0007669"/>
    <property type="project" value="TreeGrafter"/>
</dbReference>
<evidence type="ECO:0000259" key="11">
    <source>
        <dbReference type="Pfam" id="PF02463"/>
    </source>
</evidence>
<name>A0A9X1SD11_9MICC</name>
<evidence type="ECO:0000313" key="13">
    <source>
        <dbReference type="Proteomes" id="UP001139158"/>
    </source>
</evidence>
<dbReference type="InterPro" id="IPR003395">
    <property type="entry name" value="RecF/RecN/SMC_N"/>
</dbReference>
<dbReference type="CDD" id="cd03241">
    <property type="entry name" value="ABC_RecN"/>
    <property type="match status" value="1"/>
</dbReference>
<dbReference type="InterPro" id="IPR004604">
    <property type="entry name" value="DNA_recomb/repair_RecN"/>
</dbReference>
<evidence type="ECO:0000256" key="6">
    <source>
        <dbReference type="ARBA" id="ARBA00022840"/>
    </source>
</evidence>
<feature type="coiled-coil region" evidence="10">
    <location>
        <begin position="347"/>
        <end position="374"/>
    </location>
</feature>
<dbReference type="Pfam" id="PF02463">
    <property type="entry name" value="SMC_N"/>
    <property type="match status" value="1"/>
</dbReference>
<dbReference type="GO" id="GO:0005524">
    <property type="term" value="F:ATP binding"/>
    <property type="evidence" value="ECO:0007669"/>
    <property type="project" value="UniProtKB-KW"/>
</dbReference>
<dbReference type="FunFam" id="3.40.50.300:FF:000319">
    <property type="entry name" value="DNA repair protein RecN"/>
    <property type="match status" value="1"/>
</dbReference>
<sequence length="582" mass="61061">MIEEIRIRDLGVITDATLTLGPGFTVVTGETGAGKTMVITALGLLLGARSDAGAVRTGAKSALAEAVVRLPPQSPAAERSAEAGAELEEFDGGVELIVARTVNADGRSRAHLGGRATPVGVLSEVGNHLVAVHGQTDQLRLKSSSAQREALDKYAGESLAAALEEYRTGYNRWRAAESELSELRETARERLREAEYLAASLEEIDAVAPEPAEDETLKAEAMRLGNIEELRSASVGAHQALVAGDFADGSDATSLVDAAKRQLELAGEHDPALAQAGQRLAEVGYILADIAAELSSYSASLDGEGPGRLAEVEARRAELAVLVRKYAPSVDEVLEWAETGRARLAELGDDGSRIESLEAELTELQARLWEQAAGLTKLRTDAAVELSGRVSDELTALAMPDARLVITVDPSAALGPQGADAIEFLLAPHPGAPARPLGKGASGGELSRVMLAIEVVLAEVDPVPTFVFDEVDAGVGGKAAIEIGRRLAMLARHVQVIVVTHLPQVAAFAGHHIRVIKTSSSADDGSGVTASDVVVLDREARIRELARMLAGHEDSESARAHAEELLATAAVPSGETTQTNKR</sequence>
<dbReference type="PANTHER" id="PTHR11059">
    <property type="entry name" value="DNA REPAIR PROTEIN RECN"/>
    <property type="match status" value="1"/>
</dbReference>